<dbReference type="Gene3D" id="3.40.50.2000">
    <property type="entry name" value="Glycogen Phosphorylase B"/>
    <property type="match status" value="2"/>
</dbReference>
<evidence type="ECO:0000313" key="1">
    <source>
        <dbReference type="EMBL" id="SDG11000.1"/>
    </source>
</evidence>
<dbReference type="EMBL" id="FNBW01000010">
    <property type="protein sequence ID" value="SDG11000.1"/>
    <property type="molecule type" value="Genomic_DNA"/>
</dbReference>
<dbReference type="CDD" id="cd03801">
    <property type="entry name" value="GT4_PimA-like"/>
    <property type="match status" value="1"/>
</dbReference>
<comment type="caution">
    <text evidence="1">The sequence shown here is derived from an EMBL/GenBank/DDBJ whole genome shotgun (WGS) entry which is preliminary data.</text>
</comment>
<reference evidence="1 2" key="1">
    <citation type="submission" date="2016-10" db="EMBL/GenBank/DDBJ databases">
        <authorList>
            <person name="Varghese N."/>
            <person name="Submissions S."/>
        </authorList>
    </citation>
    <scope>NUCLEOTIDE SEQUENCE [LARGE SCALE GENOMIC DNA]</scope>
    <source>
        <strain evidence="1 2">DSM 18839</strain>
    </source>
</reference>
<dbReference type="AlphaFoldDB" id="A0A8G2BJV4"/>
<organism evidence="1 2">
    <name type="scientific">Thalassobaculum litoreum DSM 18839</name>
    <dbReference type="NCBI Taxonomy" id="1123362"/>
    <lineage>
        <taxon>Bacteria</taxon>
        <taxon>Pseudomonadati</taxon>
        <taxon>Pseudomonadota</taxon>
        <taxon>Alphaproteobacteria</taxon>
        <taxon>Rhodospirillales</taxon>
        <taxon>Thalassobaculaceae</taxon>
        <taxon>Thalassobaculum</taxon>
    </lineage>
</organism>
<dbReference type="Pfam" id="PF13692">
    <property type="entry name" value="Glyco_trans_1_4"/>
    <property type="match status" value="1"/>
</dbReference>
<protein>
    <submittedName>
        <fullName evidence="1">Glycosyltransferase involved in cell wall bisynthesis</fullName>
    </submittedName>
</protein>
<dbReference type="PANTHER" id="PTHR45947">
    <property type="entry name" value="SULFOQUINOVOSYL TRANSFERASE SQD2"/>
    <property type="match status" value="1"/>
</dbReference>
<proteinExistence type="predicted"/>
<keyword evidence="1" id="KW-0808">Transferase</keyword>
<dbReference type="GO" id="GO:0016758">
    <property type="term" value="F:hexosyltransferase activity"/>
    <property type="evidence" value="ECO:0007669"/>
    <property type="project" value="TreeGrafter"/>
</dbReference>
<name>A0A8G2BJV4_9PROT</name>
<dbReference type="SUPFAM" id="SSF53756">
    <property type="entry name" value="UDP-Glycosyltransferase/glycogen phosphorylase"/>
    <property type="match status" value="1"/>
</dbReference>
<dbReference type="RefSeq" id="WP_215906137.1">
    <property type="nucleotide sequence ID" value="NZ_FNBW01000010.1"/>
</dbReference>
<dbReference type="PANTHER" id="PTHR45947:SF3">
    <property type="entry name" value="SULFOQUINOVOSYL TRANSFERASE SQD2"/>
    <property type="match status" value="1"/>
</dbReference>
<gene>
    <name evidence="1" type="ORF">SAMN05660686_03408</name>
</gene>
<sequence length="367" mass="38538">MRIAFHSPLKTPDSAVPSGDRRVARLLMAALTRAGHEVDLATRLRSRDGEGDVTRQARLAELGTRLAARYLRLVSQGRRPRPDLWFTYHLYYKAPDLIGPLVAESLGIPYVVAEASVAHKRAGGPWDQGHRATLAALARADLAVGLNPHDRALVQPCLSPGARYLDLPPFLAIDGPPPARADGIDRPVALLAVGMMRAGDKLASYRVLGTALAQVPGDWRLTVVGDGPARTEVEAALASVADRVTWRGALDAPELDAAYGAADLLVWPAVNEAYGMALLEAQAAGLPVVAGDTGGVSAIVRHGTTGLLAPVGDADAFAGAVRTLVADPARRRSQGAKAAEISRAEHGLPAAAAALDAALRTLVEARR</sequence>
<evidence type="ECO:0000313" key="2">
    <source>
        <dbReference type="Proteomes" id="UP000198615"/>
    </source>
</evidence>
<dbReference type="Proteomes" id="UP000198615">
    <property type="component" value="Unassembled WGS sequence"/>
</dbReference>
<keyword evidence="2" id="KW-1185">Reference proteome</keyword>
<dbReference type="InterPro" id="IPR050194">
    <property type="entry name" value="Glycosyltransferase_grp1"/>
</dbReference>
<accession>A0A8G2BJV4</accession>